<reference evidence="1" key="1">
    <citation type="journal article" date="2014" name="Front. Microbiol.">
        <title>High frequency of phylogenetically diverse reductive dehalogenase-homologous genes in deep subseafloor sedimentary metagenomes.</title>
        <authorList>
            <person name="Kawai M."/>
            <person name="Futagami T."/>
            <person name="Toyoda A."/>
            <person name="Takaki Y."/>
            <person name="Nishi S."/>
            <person name="Hori S."/>
            <person name="Arai W."/>
            <person name="Tsubouchi T."/>
            <person name="Morono Y."/>
            <person name="Uchiyama I."/>
            <person name="Ito T."/>
            <person name="Fujiyama A."/>
            <person name="Inagaki F."/>
            <person name="Takami H."/>
        </authorList>
    </citation>
    <scope>NUCLEOTIDE SEQUENCE</scope>
    <source>
        <strain evidence="1">Expedition CK06-06</strain>
    </source>
</reference>
<feature type="non-terminal residue" evidence="1">
    <location>
        <position position="40"/>
    </location>
</feature>
<comment type="caution">
    <text evidence="1">The sequence shown here is derived from an EMBL/GenBank/DDBJ whole genome shotgun (WGS) entry which is preliminary data.</text>
</comment>
<protein>
    <submittedName>
        <fullName evidence="1">Uncharacterized protein</fullName>
    </submittedName>
</protein>
<proteinExistence type="predicted"/>
<evidence type="ECO:0000313" key="1">
    <source>
        <dbReference type="EMBL" id="GAH21021.1"/>
    </source>
</evidence>
<gene>
    <name evidence="1" type="ORF">S01H4_67241</name>
</gene>
<dbReference type="AlphaFoldDB" id="X1DJG6"/>
<dbReference type="EMBL" id="BART01042168">
    <property type="protein sequence ID" value="GAH21021.1"/>
    <property type="molecule type" value="Genomic_DNA"/>
</dbReference>
<accession>X1DJG6</accession>
<name>X1DJG6_9ZZZZ</name>
<sequence length="40" mass="4332">QNASGPTPAKQDAATIMIPPSRVISAAVSIRYRERQITHV</sequence>
<feature type="non-terminal residue" evidence="1">
    <location>
        <position position="1"/>
    </location>
</feature>
<organism evidence="1">
    <name type="scientific">marine sediment metagenome</name>
    <dbReference type="NCBI Taxonomy" id="412755"/>
    <lineage>
        <taxon>unclassified sequences</taxon>
        <taxon>metagenomes</taxon>
        <taxon>ecological metagenomes</taxon>
    </lineage>
</organism>